<proteinExistence type="predicted"/>
<keyword evidence="4" id="KW-1185">Reference proteome</keyword>
<evidence type="ECO:0000259" key="1">
    <source>
        <dbReference type="Pfam" id="PF12804"/>
    </source>
</evidence>
<dbReference type="PANTHER" id="PTHR43777:SF1">
    <property type="entry name" value="MOLYBDENUM COFACTOR CYTIDYLYLTRANSFERASE"/>
    <property type="match status" value="1"/>
</dbReference>
<dbReference type="InterPro" id="IPR025877">
    <property type="entry name" value="MobA-like_NTP_Trfase"/>
</dbReference>
<protein>
    <submittedName>
        <fullName evidence="2">Nucleotidyltransferase family protein</fullName>
    </submittedName>
</protein>
<reference evidence="2" key="1">
    <citation type="submission" date="2023-07" db="EMBL/GenBank/DDBJ databases">
        <authorList>
            <person name="Haufschild T."/>
            <person name="Kallscheuer N."/>
            <person name="Hammer J."/>
            <person name="Kohn T."/>
            <person name="Kabuu M."/>
            <person name="Jogler M."/>
            <person name="Wohfarth N."/>
            <person name="Heuer A."/>
            <person name="Rohde M."/>
            <person name="van Teeseling M.C.F."/>
            <person name="Jogler C."/>
        </authorList>
    </citation>
    <scope>NUCLEOTIDE SEQUENCE</scope>
    <source>
        <strain evidence="2">Strain 138</strain>
        <strain evidence="3">Strain 318</strain>
    </source>
</reference>
<dbReference type="EMBL" id="CP130612">
    <property type="protein sequence ID" value="WKW13258.1"/>
    <property type="molecule type" value="Genomic_DNA"/>
</dbReference>
<accession>A0AA49Q5I6</accession>
<dbReference type="InterPro" id="IPR029044">
    <property type="entry name" value="Nucleotide-diphossugar_trans"/>
</dbReference>
<feature type="domain" description="MobA-like NTP transferase" evidence="1">
    <location>
        <begin position="12"/>
        <end position="171"/>
    </location>
</feature>
<dbReference type="RefSeq" id="WP_367886118.1">
    <property type="nucleotide sequence ID" value="NZ_CP130612.1"/>
</dbReference>
<dbReference type="Pfam" id="PF12804">
    <property type="entry name" value="NTP_transf_3"/>
    <property type="match status" value="1"/>
</dbReference>
<dbReference type="CDD" id="cd04182">
    <property type="entry name" value="GT_2_like_f"/>
    <property type="match status" value="1"/>
</dbReference>
<dbReference type="GO" id="GO:0016779">
    <property type="term" value="F:nucleotidyltransferase activity"/>
    <property type="evidence" value="ECO:0007669"/>
    <property type="project" value="UniProtKB-ARBA"/>
</dbReference>
<evidence type="ECO:0000313" key="3">
    <source>
        <dbReference type="EMBL" id="WKW16165.1"/>
    </source>
</evidence>
<accession>A0AA49K1G3</accession>
<evidence type="ECO:0000313" key="4">
    <source>
        <dbReference type="Proteomes" id="UP001229955"/>
    </source>
</evidence>
<dbReference type="PANTHER" id="PTHR43777">
    <property type="entry name" value="MOLYBDENUM COFACTOR CYTIDYLYLTRANSFERASE"/>
    <property type="match status" value="1"/>
</dbReference>
<dbReference type="Gene3D" id="3.90.550.10">
    <property type="entry name" value="Spore Coat Polysaccharide Biosynthesis Protein SpsA, Chain A"/>
    <property type="match status" value="1"/>
</dbReference>
<dbReference type="Proteomes" id="UP001229955">
    <property type="component" value="Chromosome"/>
</dbReference>
<name>A0AA49Q5I6_9BACT</name>
<gene>
    <name evidence="2" type="ORF">Strain138_002575</name>
    <name evidence="3" type="ORF">Strain318_002575</name>
</gene>
<organism evidence="2">
    <name type="scientific">Pseudogemmatithrix spongiicola</name>
    <dbReference type="NCBI Taxonomy" id="3062599"/>
    <lineage>
        <taxon>Bacteria</taxon>
        <taxon>Pseudomonadati</taxon>
        <taxon>Gemmatimonadota</taxon>
        <taxon>Gemmatimonadia</taxon>
        <taxon>Gemmatimonadales</taxon>
        <taxon>Gemmatimonadaceae</taxon>
        <taxon>Pseudogemmatithrix</taxon>
    </lineage>
</organism>
<dbReference type="AlphaFoldDB" id="A0AA49Q5I6"/>
<dbReference type="KEGG" id="pspc:Strain318_002575"/>
<evidence type="ECO:0000313" key="2">
    <source>
        <dbReference type="EMBL" id="WKW13258.1"/>
    </source>
</evidence>
<sequence>MSDAARPLRVGAVVLAAGASTRMGRNKLLLPVEGEPMVHRTVRRVRDAGCDPLVVVTGHEAERVREALVAFDVRFAASPDPTGPTSASLHAGLRALPEDVDAALVMLADMVHVTTPMLRALVDGVAAGAEPLGVSRYDDVLAPPLVFRRALWPELLAWHGEGCGKAVVRAHAAEARMHDWPAEALQDVDTPSDYDAVR</sequence>
<dbReference type="SUPFAM" id="SSF53448">
    <property type="entry name" value="Nucleotide-diphospho-sugar transferases"/>
    <property type="match status" value="1"/>
</dbReference>
<dbReference type="EMBL" id="CP130613">
    <property type="protein sequence ID" value="WKW16165.1"/>
    <property type="molecule type" value="Genomic_DNA"/>
</dbReference>